<comment type="caution">
    <text evidence="3">The sequence shown here is derived from an EMBL/GenBank/DDBJ whole genome shotgun (WGS) entry which is preliminary data.</text>
</comment>
<feature type="region of interest" description="Disordered" evidence="1">
    <location>
        <begin position="302"/>
        <end position="334"/>
    </location>
</feature>
<dbReference type="Proteomes" id="UP000013015">
    <property type="component" value="Unassembled WGS sequence"/>
</dbReference>
<proteinExistence type="predicted"/>
<reference evidence="3 4" key="1">
    <citation type="submission" date="2013-03" db="EMBL/GenBank/DDBJ databases">
        <title>Reference genome for the Human Microbiome Project.</title>
        <authorList>
            <person name="Aqrawi P."/>
            <person name="Ayvaz T."/>
            <person name="Bess C."/>
            <person name="Blankenburg K."/>
            <person name="Coyle M."/>
            <person name="Deng J."/>
            <person name="Forbes L."/>
            <person name="Fowler G."/>
            <person name="Francisco L."/>
            <person name="Fu Q."/>
            <person name="Gibbs R."/>
            <person name="Gross S."/>
            <person name="Gubbala S."/>
            <person name="Hale W."/>
            <person name="Hemphill L."/>
            <person name="Highlander S."/>
            <person name="Hirani K."/>
            <person name="Jackson L."/>
            <person name="Jakkamsetti A."/>
            <person name="Javaid M."/>
            <person name="Jayaseelan J.C."/>
            <person name="Jiang H."/>
            <person name="Joshi V."/>
            <person name="Korchina V."/>
            <person name="Kovar C."/>
            <person name="Lara F."/>
            <person name="Lee S."/>
            <person name="Liu Y."/>
            <person name="Mata R."/>
            <person name="Mathew T."/>
            <person name="Munidasa M."/>
            <person name="Muzny D."/>
            <person name="Nazareth L."/>
            <person name="Ngo R."/>
            <person name="Nguyen L."/>
            <person name="Nguyen N."/>
            <person name="Okwuonu G."/>
            <person name="Ongeri F."/>
            <person name="Palculict T."/>
            <person name="Patil S."/>
            <person name="Petrosino J."/>
            <person name="Pham C."/>
            <person name="Pham P."/>
            <person name="Pu L.-L."/>
            <person name="Qin X."/>
            <person name="Qu J."/>
            <person name="Reid J."/>
            <person name="Ross M."/>
            <person name="Ruth R."/>
            <person name="Saada N."/>
            <person name="San Lucas F."/>
            <person name="Santibanez J."/>
            <person name="Shang Y."/>
            <person name="Simmons D."/>
            <person name="Song X.-Z."/>
            <person name="Tang L.-Y."/>
            <person name="Thornton R."/>
            <person name="Warren J."/>
            <person name="Weissenberger G."/>
            <person name="Wilczek-Boney K."/>
            <person name="Worley K."/>
            <person name="Youmans B."/>
            <person name="Zhang J."/>
            <person name="Zhang L."/>
            <person name="Zhao Z."/>
            <person name="Zhou C."/>
            <person name="Zhu D."/>
            <person name="Zhu Y."/>
        </authorList>
    </citation>
    <scope>NUCLEOTIDE SEQUENCE [LARGE SCALE GENOMIC DNA]</scope>
    <source>
        <strain evidence="3 4">F0333</strain>
    </source>
</reference>
<dbReference type="EMBL" id="AQHZ01000025">
    <property type="protein sequence ID" value="ENO17486.1"/>
    <property type="molecule type" value="Genomic_DNA"/>
</dbReference>
<gene>
    <name evidence="3" type="ORF">HMPREF9004_1791</name>
</gene>
<sequence length="334" mass="36858">MIPVARGMHIELFLVDGEVGGITTADLVSWSGHVLYGPRSKLSELLAREESHRNGVYLLLGDDPEAIESTRCYIGKTEDFSKRFLDHKQKRDWWDRAVLISSSDDSFNEGHWGYIEARLVDIAMHAERATLDDNKQTPQRRKLSEAQKSDVEDFIDKVRLILPVLGVNALKTRKTDFVDNSPIDVVSEDSPIFYLEVPKHGISARAQFSAGEFIMLEGSIVAGGVIGKAYSESTRRAYDALRVRFDKLVSDGSITIDGKNGVLTRDIPFTSPSGAASMAYGRSRNGRVAWTTSNGLTYGEWEERDVTSSDSSDPAAPPSSVGTETRIIDGEEPA</sequence>
<dbReference type="InterPro" id="IPR025579">
    <property type="entry name" value="DUF4357"/>
</dbReference>
<evidence type="ECO:0000259" key="2">
    <source>
        <dbReference type="Pfam" id="PF14267"/>
    </source>
</evidence>
<feature type="compositionally biased region" description="Low complexity" evidence="1">
    <location>
        <begin position="308"/>
        <end position="320"/>
    </location>
</feature>
<name>N6X108_9ACTO</name>
<protein>
    <recommendedName>
        <fullName evidence="2">DUF4357 domain-containing protein</fullName>
    </recommendedName>
</protein>
<dbReference type="PATRIC" id="fig|888050.3.peg.1720"/>
<dbReference type="eggNOG" id="COG0322">
    <property type="taxonomic scope" value="Bacteria"/>
</dbReference>
<dbReference type="STRING" id="888050.HMPREF9004_1791"/>
<evidence type="ECO:0000313" key="4">
    <source>
        <dbReference type="Proteomes" id="UP000013015"/>
    </source>
</evidence>
<dbReference type="AlphaFoldDB" id="N6X108"/>
<accession>N6X108</accession>
<dbReference type="CDD" id="cd10447">
    <property type="entry name" value="GIY-YIG_unchar_2"/>
    <property type="match status" value="1"/>
</dbReference>
<dbReference type="HOGENOM" id="CLU_052782_1_0_11"/>
<dbReference type="Pfam" id="PF14267">
    <property type="entry name" value="DUF4357"/>
    <property type="match status" value="1"/>
</dbReference>
<organism evidence="3 4">
    <name type="scientific">Schaalia cardiffensis F0333</name>
    <dbReference type="NCBI Taxonomy" id="888050"/>
    <lineage>
        <taxon>Bacteria</taxon>
        <taxon>Bacillati</taxon>
        <taxon>Actinomycetota</taxon>
        <taxon>Actinomycetes</taxon>
        <taxon>Actinomycetales</taxon>
        <taxon>Actinomycetaceae</taxon>
        <taxon>Schaalia</taxon>
    </lineage>
</organism>
<evidence type="ECO:0000256" key="1">
    <source>
        <dbReference type="SAM" id="MobiDB-lite"/>
    </source>
</evidence>
<evidence type="ECO:0000313" key="3">
    <source>
        <dbReference type="EMBL" id="ENO17486.1"/>
    </source>
</evidence>
<feature type="domain" description="DUF4357" evidence="2">
    <location>
        <begin position="247"/>
        <end position="297"/>
    </location>
</feature>
<keyword evidence="4" id="KW-1185">Reference proteome</keyword>